<dbReference type="InterPro" id="IPR036452">
    <property type="entry name" value="Ribo_hydro-like"/>
</dbReference>
<evidence type="ECO:0000256" key="1">
    <source>
        <dbReference type="ARBA" id="ARBA00022801"/>
    </source>
</evidence>
<organism evidence="4 5">
    <name type="scientific">Paenibacillus silagei</name>
    <dbReference type="NCBI Taxonomy" id="1670801"/>
    <lineage>
        <taxon>Bacteria</taxon>
        <taxon>Bacillati</taxon>
        <taxon>Bacillota</taxon>
        <taxon>Bacilli</taxon>
        <taxon>Bacillales</taxon>
        <taxon>Paenibacillaceae</taxon>
        <taxon>Paenibacillus</taxon>
    </lineage>
</organism>
<accession>A0ABS4NUA1</accession>
<dbReference type="InterPro" id="IPR001910">
    <property type="entry name" value="Inosine/uridine_hydrolase_dom"/>
</dbReference>
<comment type="caution">
    <text evidence="4">The sequence shown here is derived from an EMBL/GenBank/DDBJ whole genome shotgun (WGS) entry which is preliminary data.</text>
</comment>
<dbReference type="CDD" id="cd02650">
    <property type="entry name" value="nuc_hydro_CaPnhB"/>
    <property type="match status" value="1"/>
</dbReference>
<proteinExistence type="predicted"/>
<protein>
    <submittedName>
        <fullName evidence="4">Purine nucleosidase</fullName>
        <ecNumber evidence="4">3.2.2.1</ecNumber>
    </submittedName>
</protein>
<dbReference type="EC" id="3.2.2.1" evidence="4"/>
<dbReference type="InterPro" id="IPR023186">
    <property type="entry name" value="IUNH"/>
</dbReference>
<evidence type="ECO:0000313" key="5">
    <source>
        <dbReference type="Proteomes" id="UP000773462"/>
    </source>
</evidence>
<keyword evidence="1 4" id="KW-0378">Hydrolase</keyword>
<dbReference type="GO" id="GO:0008477">
    <property type="term" value="F:purine nucleosidase activity"/>
    <property type="evidence" value="ECO:0007669"/>
    <property type="project" value="UniProtKB-EC"/>
</dbReference>
<dbReference type="RefSeq" id="WP_209874492.1">
    <property type="nucleotide sequence ID" value="NZ_JAGGLV010000009.1"/>
</dbReference>
<dbReference type="SUPFAM" id="SSF53590">
    <property type="entry name" value="Nucleoside hydrolase"/>
    <property type="match status" value="1"/>
</dbReference>
<dbReference type="Pfam" id="PF01156">
    <property type="entry name" value="IU_nuc_hydro"/>
    <property type="match status" value="1"/>
</dbReference>
<evidence type="ECO:0000259" key="3">
    <source>
        <dbReference type="Pfam" id="PF01156"/>
    </source>
</evidence>
<dbReference type="Proteomes" id="UP000773462">
    <property type="component" value="Unassembled WGS sequence"/>
</dbReference>
<feature type="domain" description="Inosine/uridine-preferring nucleoside hydrolase" evidence="3">
    <location>
        <begin position="9"/>
        <end position="309"/>
    </location>
</feature>
<keyword evidence="5" id="KW-1185">Reference proteome</keyword>
<evidence type="ECO:0000313" key="4">
    <source>
        <dbReference type="EMBL" id="MBP2112974.1"/>
    </source>
</evidence>
<name>A0ABS4NUA1_9BACL</name>
<sequence length="319" mass="34681">MSSSNTTRIIIDCDTGIDDALAILYALRAPGVVVEGITTVFGNIDVQQAADNTLRLLELAAPGYEIPVALGASRALVRELTGFSTHVHGENGIGGVQLPPSRQVPVQETAAEFIARMADTNPGELVLVTLGRLTNLSLALDLDPQLTSKLKKVVVMGGTVYKPGNVTPVAEANLWGDPEAADRVFTSGLPVMMIGLDVTLQTRITSEHVELLKRHRREENKAVIEFMEESLAYYFKFYREANYLINSAPLHDPLALMAALQPDLVTCRRMKVRVEHQGAFTSGMVVADLRAQPKEGEFIEVAVEVDAERAVGVFLSVFI</sequence>
<evidence type="ECO:0000256" key="2">
    <source>
        <dbReference type="ARBA" id="ARBA00023295"/>
    </source>
</evidence>
<keyword evidence="2 4" id="KW-0326">Glycosidase</keyword>
<reference evidence="4 5" key="1">
    <citation type="submission" date="2021-03" db="EMBL/GenBank/DDBJ databases">
        <title>Genomic Encyclopedia of Type Strains, Phase IV (KMG-IV): sequencing the most valuable type-strain genomes for metagenomic binning, comparative biology and taxonomic classification.</title>
        <authorList>
            <person name="Goeker M."/>
        </authorList>
    </citation>
    <scope>NUCLEOTIDE SEQUENCE [LARGE SCALE GENOMIC DNA]</scope>
    <source>
        <strain evidence="4 5">DSM 101953</strain>
    </source>
</reference>
<dbReference type="PANTHER" id="PTHR12304:SF4">
    <property type="entry name" value="URIDINE NUCLEOSIDASE"/>
    <property type="match status" value="1"/>
</dbReference>
<dbReference type="EMBL" id="JAGGLV010000009">
    <property type="protein sequence ID" value="MBP2112974.1"/>
    <property type="molecule type" value="Genomic_DNA"/>
</dbReference>
<dbReference type="Gene3D" id="3.90.245.10">
    <property type="entry name" value="Ribonucleoside hydrolase-like"/>
    <property type="match status" value="1"/>
</dbReference>
<gene>
    <name evidence="4" type="ORF">J2Z70_003128</name>
</gene>
<dbReference type="PANTHER" id="PTHR12304">
    <property type="entry name" value="INOSINE-URIDINE PREFERRING NUCLEOSIDE HYDROLASE"/>
    <property type="match status" value="1"/>
</dbReference>